<accession>A0A4Y9YK32</accession>
<keyword evidence="2" id="KW-1185">Reference proteome</keyword>
<dbReference type="AlphaFoldDB" id="A0A4Y9YK32"/>
<evidence type="ECO:0000313" key="2">
    <source>
        <dbReference type="Proteomes" id="UP000298327"/>
    </source>
</evidence>
<reference evidence="1 2" key="1">
    <citation type="submission" date="2019-02" db="EMBL/GenBank/DDBJ databases">
        <title>Genome sequencing of the rare red list fungi Dentipellis fragilis.</title>
        <authorList>
            <person name="Buettner E."/>
            <person name="Kellner H."/>
        </authorList>
    </citation>
    <scope>NUCLEOTIDE SEQUENCE [LARGE SCALE GENOMIC DNA]</scope>
    <source>
        <strain evidence="1 2">DSM 105465</strain>
    </source>
</reference>
<sequence>MAEETFYVRNAEQWGGKDWKDKFERVGEQWEKDANEAVGKATMEVDPVWVGWLVPVKATFENAEKTDPYLSDGPSIVAVVKAIDEITGKFKAWLAAATLPPDVKRNVVEDALAKASEILAQLAKSNFSGMDEEAIAKKARVEWLKADAIVDQLSPTSNILNAGKMAYQAWNNVQDAKNLFLLTFKDDVIAVALVTSNFGGLVDLGASPRALITKMKGTGTRLFAWIAAYNPIPATGMSLIPLGPKAAGYYQSLGAVYIGGSTENMLISKAALDAMATKYANLLVNTLPKERIIP</sequence>
<dbReference type="OrthoDB" id="10296049at2759"/>
<proteinExistence type="predicted"/>
<dbReference type="EMBL" id="SEOQ01000468">
    <property type="protein sequence ID" value="TFY62330.1"/>
    <property type="molecule type" value="Genomic_DNA"/>
</dbReference>
<gene>
    <name evidence="1" type="ORF">EVG20_g6748</name>
</gene>
<evidence type="ECO:0000313" key="1">
    <source>
        <dbReference type="EMBL" id="TFY62330.1"/>
    </source>
</evidence>
<comment type="caution">
    <text evidence="1">The sequence shown here is derived from an EMBL/GenBank/DDBJ whole genome shotgun (WGS) entry which is preliminary data.</text>
</comment>
<organism evidence="1 2">
    <name type="scientific">Dentipellis fragilis</name>
    <dbReference type="NCBI Taxonomy" id="205917"/>
    <lineage>
        <taxon>Eukaryota</taxon>
        <taxon>Fungi</taxon>
        <taxon>Dikarya</taxon>
        <taxon>Basidiomycota</taxon>
        <taxon>Agaricomycotina</taxon>
        <taxon>Agaricomycetes</taxon>
        <taxon>Russulales</taxon>
        <taxon>Hericiaceae</taxon>
        <taxon>Dentipellis</taxon>
    </lineage>
</organism>
<protein>
    <submittedName>
        <fullName evidence="1">Uncharacterized protein</fullName>
    </submittedName>
</protein>
<dbReference type="Proteomes" id="UP000298327">
    <property type="component" value="Unassembled WGS sequence"/>
</dbReference>
<name>A0A4Y9YK32_9AGAM</name>